<feature type="compositionally biased region" description="Polar residues" evidence="9">
    <location>
        <begin position="265"/>
        <end position="279"/>
    </location>
</feature>
<feature type="region of interest" description="Disordered" evidence="9">
    <location>
        <begin position="1057"/>
        <end position="1187"/>
    </location>
</feature>
<dbReference type="SMART" id="SM00343">
    <property type="entry name" value="ZnF_C2HC"/>
    <property type="match status" value="5"/>
</dbReference>
<dbReference type="PROSITE" id="PS50102">
    <property type="entry name" value="RRM"/>
    <property type="match status" value="1"/>
</dbReference>
<dbReference type="PANTHER" id="PTHR46543:SF1">
    <property type="entry name" value="ZINC FINGER CCHC DOMAIN-CONTAINING PROTEIN 7"/>
    <property type="match status" value="1"/>
</dbReference>
<evidence type="ECO:0000256" key="8">
    <source>
        <dbReference type="PROSITE-ProRule" id="PRU00176"/>
    </source>
</evidence>
<dbReference type="PROSITE" id="PS50158">
    <property type="entry name" value="ZF_CCHC"/>
    <property type="match status" value="2"/>
</dbReference>
<keyword evidence="2" id="KW-0479">Metal-binding</keyword>
<dbReference type="Gene3D" id="4.10.60.10">
    <property type="entry name" value="Zinc finger, CCHC-type"/>
    <property type="match status" value="1"/>
</dbReference>
<proteinExistence type="predicted"/>
<keyword evidence="8" id="KW-0694">RNA-binding</keyword>
<evidence type="ECO:0000256" key="1">
    <source>
        <dbReference type="ARBA" id="ARBA00004123"/>
    </source>
</evidence>
<dbReference type="PANTHER" id="PTHR46543">
    <property type="entry name" value="ZINC FINGER CCHC DOMAIN-CONTAINING PROTEIN 7"/>
    <property type="match status" value="1"/>
</dbReference>
<feature type="compositionally biased region" description="Low complexity" evidence="9">
    <location>
        <begin position="786"/>
        <end position="798"/>
    </location>
</feature>
<dbReference type="InterPro" id="IPR035979">
    <property type="entry name" value="RBD_domain_sf"/>
</dbReference>
<evidence type="ECO:0000256" key="5">
    <source>
        <dbReference type="ARBA" id="ARBA00022833"/>
    </source>
</evidence>
<evidence type="ECO:0000256" key="4">
    <source>
        <dbReference type="ARBA" id="ARBA00022771"/>
    </source>
</evidence>
<evidence type="ECO:0000256" key="7">
    <source>
        <dbReference type="PROSITE-ProRule" id="PRU00047"/>
    </source>
</evidence>
<evidence type="ECO:0000256" key="6">
    <source>
        <dbReference type="ARBA" id="ARBA00023242"/>
    </source>
</evidence>
<feature type="region of interest" description="Disordered" evidence="9">
    <location>
        <begin position="1000"/>
        <end position="1019"/>
    </location>
</feature>
<dbReference type="InterPro" id="IPR051644">
    <property type="entry name" value="TRAMP_AT-DNA-binding"/>
</dbReference>
<dbReference type="CDD" id="cd00590">
    <property type="entry name" value="RRM_SF"/>
    <property type="match status" value="1"/>
</dbReference>
<dbReference type="Gene3D" id="3.30.70.330">
    <property type="match status" value="2"/>
</dbReference>
<accession>A0ABR4BG95</accession>
<evidence type="ECO:0000313" key="13">
    <source>
        <dbReference type="Proteomes" id="UP001590951"/>
    </source>
</evidence>
<keyword evidence="4 7" id="KW-0863">Zinc-finger</keyword>
<organism evidence="12 13">
    <name type="scientific">Lepraria finkii</name>
    <dbReference type="NCBI Taxonomy" id="1340010"/>
    <lineage>
        <taxon>Eukaryota</taxon>
        <taxon>Fungi</taxon>
        <taxon>Dikarya</taxon>
        <taxon>Ascomycota</taxon>
        <taxon>Pezizomycotina</taxon>
        <taxon>Lecanoromycetes</taxon>
        <taxon>OSLEUM clade</taxon>
        <taxon>Lecanoromycetidae</taxon>
        <taxon>Lecanorales</taxon>
        <taxon>Lecanorineae</taxon>
        <taxon>Stereocaulaceae</taxon>
        <taxon>Lepraria</taxon>
    </lineage>
</organism>
<dbReference type="InterPro" id="IPR012677">
    <property type="entry name" value="Nucleotide-bd_a/b_plait_sf"/>
</dbReference>
<keyword evidence="13" id="KW-1185">Reference proteome</keyword>
<dbReference type="SUPFAM" id="SSF54928">
    <property type="entry name" value="RNA-binding domain, RBD"/>
    <property type="match status" value="2"/>
</dbReference>
<feature type="compositionally biased region" description="Acidic residues" evidence="9">
    <location>
        <begin position="799"/>
        <end position="820"/>
    </location>
</feature>
<evidence type="ECO:0000256" key="3">
    <source>
        <dbReference type="ARBA" id="ARBA00022737"/>
    </source>
</evidence>
<reference evidence="12 13" key="1">
    <citation type="submission" date="2024-09" db="EMBL/GenBank/DDBJ databases">
        <title>Rethinking Asexuality: The Enigmatic Case of Functional Sexual Genes in Lepraria (Stereocaulaceae).</title>
        <authorList>
            <person name="Doellman M."/>
            <person name="Sun Y."/>
            <person name="Barcenas-Pena A."/>
            <person name="Lumbsch H.T."/>
            <person name="Grewe F."/>
        </authorList>
    </citation>
    <scope>NUCLEOTIDE SEQUENCE [LARGE SCALE GENOMIC DNA]</scope>
    <source>
        <strain evidence="12 13">Grewe 0041</strain>
    </source>
</reference>
<feature type="compositionally biased region" description="Basic and acidic residues" evidence="9">
    <location>
        <begin position="536"/>
        <end position="546"/>
    </location>
</feature>
<feature type="region of interest" description="Disordered" evidence="9">
    <location>
        <begin position="536"/>
        <end position="560"/>
    </location>
</feature>
<feature type="domain" description="CCHC-type" evidence="11">
    <location>
        <begin position="986"/>
        <end position="1000"/>
    </location>
</feature>
<gene>
    <name evidence="12" type="ORF">ABVK25_002596</name>
</gene>
<dbReference type="Pfam" id="PF00076">
    <property type="entry name" value="RRM_1"/>
    <property type="match status" value="1"/>
</dbReference>
<dbReference type="InterPro" id="IPR036875">
    <property type="entry name" value="Znf_CCHC_sf"/>
</dbReference>
<comment type="subcellular location">
    <subcellularLocation>
        <location evidence="1">Nucleus</location>
    </subcellularLocation>
</comment>
<comment type="caution">
    <text evidence="12">The sequence shown here is derived from an EMBL/GenBank/DDBJ whole genome shotgun (WGS) entry which is preliminary data.</text>
</comment>
<sequence length="1187" mass="132916">MEGDTDSSSATLERKRPYHLAIGDGNSNAGSVTSTPRKRAKYTGKLGHRDVRDFVPTGASFSSIAVPLDNVSASEGESLQLVASIKNEEVEDDYFSDGLEDDTPINEGRQFYMGNLSSDATAEDVRKVFSGYSIENIKIPRTEDTDTQEQLSVQNKVLASGSGGTANSRHDAGPDTAIDEGRRLYVGNLAYATTEENLKEFFVGFSIETALIPVNPRTSHPVGYGFVEVATSVDAERAISELSGKCLLERKISVQRARKAPSGRASPSKSSFGKETTTAVPVDEDTRDCKIEISDEDPVEAEGYKPVEVKQKVRNVMNQVEQKMVPTNWNAINTTKIRTSLGGGQSKVKVEEDEESQKQEETQEGEEPHKEQETQKGDEFQRKHETQQEKATRIALDRLEGFRQRLSGIEPHDGPVSAYQTAQQELHAAKVDYNYCLFYPLNAKFLKPPTATSRTHGRMQTATQEKRLQMWQLAEQCMKNGTLQDLRDGRIAGFSPNELNEKPGRRQHRPESWPLEQMDLQESKLVRLSIGNLEEAHSTEQIKPDSSDFEASNSKANPVIDRGNMDLRQQQTCDIEETARSIQRLTESFRHVPVGGSMDEQMKAQIQEAKTDSNYCRYFPSTQDYIPLSLVKLILRGCRTEDSGIEPIARKAAQIWKMVKQCDEDGTLQDLKDGRLDNWMQEVLPSTQAFLSSAFQAPSNDWKPRRGSDRGRGRNRGSKDFNEGNNTIAEPGQTVAEMIEDPDADSTTKSRRGTVALPPEPNATTHEPCDNSENDSDVMLNLQDIGSAAESQASGSEADNGDSEDSDSEVESENQSDDGDAMMGYSNSEQVIEKETKHQPRPNSSSRNASILAELSSKDLNAQLRYFHVTKTSQEVDPNTPVRCLVCAQYGHMAEVCELLSCTTCGAYNQHITQNCPNSVKCSKCREQGHDKRHCPYKLKNIAQSEIVCDLCQQNGHAEEDCELFWRTSGRPWESNVSRNNVPLSCYECGHSGHLGNDCPTRRPGKSMGTSTWGLDKGQLPIKSKGEISIKGRAQDPINLDESEDELALFHRPRVTGPTRKGQIRINTTPKNPMPKNPMFRQTHHSGWNPINDPYSTGRALEAGYPSYQNDHRENWRAQTRPGPEEDYYRSSDRRSISPQYRDHGRDYRADRYQHQTPRKERRPARRGELYRPMPSSGDKAWSQHRL</sequence>
<keyword evidence="5" id="KW-0862">Zinc</keyword>
<dbReference type="SUPFAM" id="SSF57756">
    <property type="entry name" value="Retrovirus zinc finger-like domains"/>
    <property type="match status" value="1"/>
</dbReference>
<feature type="domain" description="CCHC-type" evidence="11">
    <location>
        <begin position="921"/>
        <end position="936"/>
    </location>
</feature>
<keyword evidence="3" id="KW-0677">Repeat</keyword>
<feature type="compositionally biased region" description="Basic and acidic residues" evidence="9">
    <location>
        <begin position="1123"/>
        <end position="1154"/>
    </location>
</feature>
<feature type="compositionally biased region" description="Basic and acidic residues" evidence="9">
    <location>
        <begin position="356"/>
        <end position="394"/>
    </location>
</feature>
<feature type="compositionally biased region" description="Polar residues" evidence="9">
    <location>
        <begin position="1"/>
        <end position="11"/>
    </location>
</feature>
<feature type="region of interest" description="Disordered" evidence="9">
    <location>
        <begin position="695"/>
        <end position="823"/>
    </location>
</feature>
<feature type="domain" description="RRM" evidence="10">
    <location>
        <begin position="182"/>
        <end position="259"/>
    </location>
</feature>
<dbReference type="InterPro" id="IPR001878">
    <property type="entry name" value="Znf_CCHC"/>
</dbReference>
<feature type="region of interest" description="Disordered" evidence="9">
    <location>
        <begin position="336"/>
        <end position="394"/>
    </location>
</feature>
<feature type="region of interest" description="Disordered" evidence="9">
    <location>
        <begin position="494"/>
        <end position="518"/>
    </location>
</feature>
<feature type="compositionally biased region" description="Basic and acidic residues" evidence="9">
    <location>
        <begin position="702"/>
        <end position="722"/>
    </location>
</feature>
<evidence type="ECO:0000313" key="12">
    <source>
        <dbReference type="EMBL" id="KAL2056857.1"/>
    </source>
</evidence>
<dbReference type="Proteomes" id="UP001590951">
    <property type="component" value="Unassembled WGS sequence"/>
</dbReference>
<evidence type="ECO:0000259" key="10">
    <source>
        <dbReference type="PROSITE" id="PS50102"/>
    </source>
</evidence>
<dbReference type="SMART" id="SM00360">
    <property type="entry name" value="RRM"/>
    <property type="match status" value="1"/>
</dbReference>
<dbReference type="InterPro" id="IPR000504">
    <property type="entry name" value="RRM_dom"/>
</dbReference>
<evidence type="ECO:0000256" key="2">
    <source>
        <dbReference type="ARBA" id="ARBA00022723"/>
    </source>
</evidence>
<dbReference type="EMBL" id="JBHFEH010000006">
    <property type="protein sequence ID" value="KAL2056857.1"/>
    <property type="molecule type" value="Genomic_DNA"/>
</dbReference>
<protein>
    <submittedName>
        <fullName evidence="12">Uncharacterized protein</fullName>
    </submittedName>
</protein>
<keyword evidence="6" id="KW-0539">Nucleus</keyword>
<feature type="region of interest" description="Disordered" evidence="9">
    <location>
        <begin position="1"/>
        <end position="45"/>
    </location>
</feature>
<feature type="compositionally biased region" description="Polar residues" evidence="9">
    <location>
        <begin position="25"/>
        <end position="35"/>
    </location>
</feature>
<name>A0ABR4BG95_9LECA</name>
<evidence type="ECO:0000259" key="11">
    <source>
        <dbReference type="PROSITE" id="PS50158"/>
    </source>
</evidence>
<feature type="region of interest" description="Disordered" evidence="9">
    <location>
        <begin position="257"/>
        <end position="281"/>
    </location>
</feature>
<evidence type="ECO:0000256" key="9">
    <source>
        <dbReference type="SAM" id="MobiDB-lite"/>
    </source>
</evidence>